<organism evidence="1 2">
    <name type="scientific">Microlunatus antarcticus</name>
    <dbReference type="NCBI Taxonomy" id="53388"/>
    <lineage>
        <taxon>Bacteria</taxon>
        <taxon>Bacillati</taxon>
        <taxon>Actinomycetota</taxon>
        <taxon>Actinomycetes</taxon>
        <taxon>Propionibacteriales</taxon>
        <taxon>Propionibacteriaceae</taxon>
        <taxon>Microlunatus</taxon>
    </lineage>
</organism>
<dbReference type="Proteomes" id="UP000565572">
    <property type="component" value="Unassembled WGS sequence"/>
</dbReference>
<gene>
    <name evidence="1" type="ORF">FHX39_002022</name>
</gene>
<dbReference type="EMBL" id="JACHZG010000001">
    <property type="protein sequence ID" value="MBB3327078.1"/>
    <property type="molecule type" value="Genomic_DNA"/>
</dbReference>
<dbReference type="PANTHER" id="PTHR37489">
    <property type="entry name" value="DUF3500 DOMAIN-CONTAINING PROTEIN"/>
    <property type="match status" value="1"/>
</dbReference>
<protein>
    <recommendedName>
        <fullName evidence="3">DUF3500 domain-containing protein</fullName>
    </recommendedName>
</protein>
<dbReference type="PANTHER" id="PTHR37489:SF1">
    <property type="entry name" value="DUF3500 DOMAIN-CONTAINING PROTEIN"/>
    <property type="match status" value="1"/>
</dbReference>
<accession>A0A7W5JVM4</accession>
<evidence type="ECO:0000313" key="2">
    <source>
        <dbReference type="Proteomes" id="UP000565572"/>
    </source>
</evidence>
<dbReference type="RefSeq" id="WP_183338048.1">
    <property type="nucleotide sequence ID" value="NZ_JACHZG010000001.1"/>
</dbReference>
<dbReference type="Pfam" id="PF12006">
    <property type="entry name" value="DUF3500"/>
    <property type="match status" value="1"/>
</dbReference>
<keyword evidence="2" id="KW-1185">Reference proteome</keyword>
<dbReference type="AlphaFoldDB" id="A0A7W5JVM4"/>
<reference evidence="1 2" key="1">
    <citation type="submission" date="2020-08" db="EMBL/GenBank/DDBJ databases">
        <title>Sequencing the genomes of 1000 actinobacteria strains.</title>
        <authorList>
            <person name="Klenk H.-P."/>
        </authorList>
    </citation>
    <scope>NUCLEOTIDE SEQUENCE [LARGE SCALE GENOMIC DNA]</scope>
    <source>
        <strain evidence="1 2">DSM 11053</strain>
    </source>
</reference>
<evidence type="ECO:0008006" key="3">
    <source>
        <dbReference type="Google" id="ProtNLM"/>
    </source>
</evidence>
<name>A0A7W5JVM4_9ACTN</name>
<evidence type="ECO:0000313" key="1">
    <source>
        <dbReference type="EMBL" id="MBB3327078.1"/>
    </source>
</evidence>
<sequence length="412" mass="45511">MTHPRGSGVTRPPFPVPAARGTLPIVDSLLFADLLPEVPAHELSAGFRHYLEPFVGITEDGTPRPGLYQLDQVEVRPSRAADAARRYLSGLAPYQRVVGALPMDAPEWRLWTNAIPTWIPKGMRLERLGAADRERALAVIEASLSSAGYTSVRSAMRLNANLGELIGDYQDTLTEFAYWFTVFGEPSSVEPWGWQLMGHHIDLHCVFVGGQMVFAPSFLGAEPTSGSGRFEGVAALDEETETGLAFRRALGAEREHEFVLSASIRAADLPPELAGPWNGRHVGGAGRDNLVLRPEGIVASSLSRDQQDGLVDLLRVYLGRLPEQHAERKLAQVLGHLDETRFLWRGGQDDESAFYYRIHSPVLLVEYDNHPGVFLANPEPARFHVHTIVREPHGNDYGKNLLAQHYAAHHHA</sequence>
<dbReference type="InterPro" id="IPR021889">
    <property type="entry name" value="DUF3500"/>
</dbReference>
<comment type="caution">
    <text evidence="1">The sequence shown here is derived from an EMBL/GenBank/DDBJ whole genome shotgun (WGS) entry which is preliminary data.</text>
</comment>
<proteinExistence type="predicted"/>